<dbReference type="Proteomes" id="UP000186309">
    <property type="component" value="Chromosome"/>
</dbReference>
<dbReference type="STRING" id="1387353.BSF38_00846"/>
<dbReference type="AlphaFoldDB" id="A0A1U7CKL8"/>
<keyword evidence="2" id="KW-1185">Reference proteome</keyword>
<organism evidence="1 2">
    <name type="scientific">Paludisphaera borealis</name>
    <dbReference type="NCBI Taxonomy" id="1387353"/>
    <lineage>
        <taxon>Bacteria</taxon>
        <taxon>Pseudomonadati</taxon>
        <taxon>Planctomycetota</taxon>
        <taxon>Planctomycetia</taxon>
        <taxon>Isosphaerales</taxon>
        <taxon>Isosphaeraceae</taxon>
        <taxon>Paludisphaera</taxon>
    </lineage>
</organism>
<protein>
    <submittedName>
        <fullName evidence="1">Uncharacterized protein</fullName>
    </submittedName>
</protein>
<sequence length="106" mass="11934">MSHTHASPALERFLESVVRQLPREAVEAMADLRPPFDEHVDDAVADEVIHLFQAKAKAAIHESLAGPLPDEPDFNEETKQVLRDAREGKGLVRYDNWDELFADLGM</sequence>
<dbReference type="RefSeq" id="WP_076343606.1">
    <property type="nucleotide sequence ID" value="NZ_CP019082.1"/>
</dbReference>
<name>A0A1U7CKL8_9BACT</name>
<dbReference type="KEGG" id="pbor:BSF38_00846"/>
<accession>A0A1U7CKL8</accession>
<evidence type="ECO:0000313" key="2">
    <source>
        <dbReference type="Proteomes" id="UP000186309"/>
    </source>
</evidence>
<dbReference type="EMBL" id="CP019082">
    <property type="protein sequence ID" value="APW59423.1"/>
    <property type="molecule type" value="Genomic_DNA"/>
</dbReference>
<proteinExistence type="predicted"/>
<gene>
    <name evidence="1" type="ORF">BSF38_00846</name>
</gene>
<evidence type="ECO:0000313" key="1">
    <source>
        <dbReference type="EMBL" id="APW59423.1"/>
    </source>
</evidence>
<reference evidence="2" key="1">
    <citation type="submission" date="2016-12" db="EMBL/GenBank/DDBJ databases">
        <title>Comparative genomics of four Isosphaeraceae planctomycetes: a common pool of plasmids and glycoside hydrolase genes.</title>
        <authorList>
            <person name="Ivanova A."/>
        </authorList>
    </citation>
    <scope>NUCLEOTIDE SEQUENCE [LARGE SCALE GENOMIC DNA]</scope>
    <source>
        <strain evidence="2">PX4</strain>
    </source>
</reference>